<dbReference type="EMBL" id="CABDQT010000051">
    <property type="protein sequence ID" value="VTH34865.1"/>
    <property type="molecule type" value="Genomic_DNA"/>
</dbReference>
<sequence length="306" mass="34157">MLNSKDFGVPQNRERVFIIGHFRKKGTRLLFPFRREGQATNSEILKTLGNLNPSKSGMSGKVYYSEGLAPTLVRGKGEGFKVAIPCMTPDRLEKRQNGRRFKDNQEPMFTLNTQDRHGIVVVGDLPTSFKETGRVYGSEGLSPTLTTMQGGDKIPKILIPEPIQFLKVREATKKGYAQAEIGDSINLERPSSQYRRGRVGKGIANTLTTSGQMGVVVASYEGEDKQVYHVAGVLIEGQFYRLRIRRITPKECFRLQGFPDWAFEAARKVSSNSQLYKQAGNSVTVPVIAAIAKKLKEIEEKDESIK</sequence>
<protein>
    <recommendedName>
        <fullName evidence="1">DNA (cytosine-5-)-methyltransferase</fullName>
        <ecNumber evidence="1">2.1.1.37</ecNumber>
    </recommendedName>
</protein>
<keyword evidence="5" id="KW-0680">Restriction system</keyword>
<keyword evidence="2 6" id="KW-0489">Methyltransferase</keyword>
<evidence type="ECO:0000256" key="1">
    <source>
        <dbReference type="ARBA" id="ARBA00011975"/>
    </source>
</evidence>
<evidence type="ECO:0000256" key="4">
    <source>
        <dbReference type="ARBA" id="ARBA00022691"/>
    </source>
</evidence>
<dbReference type="EC" id="2.1.1.37" evidence="1"/>
<dbReference type="Gene3D" id="3.90.120.10">
    <property type="entry name" value="DNA Methylase, subunit A, domain 2"/>
    <property type="match status" value="2"/>
</dbReference>
<accession>A0A4P0APN4</accession>
<evidence type="ECO:0000313" key="6">
    <source>
        <dbReference type="EMBL" id="VTH34865.1"/>
    </source>
</evidence>
<dbReference type="InterPro" id="IPR031303">
    <property type="entry name" value="C5_meth_CS"/>
</dbReference>
<dbReference type="GO" id="GO:0003677">
    <property type="term" value="F:DNA binding"/>
    <property type="evidence" value="ECO:0007669"/>
    <property type="project" value="TreeGrafter"/>
</dbReference>
<dbReference type="InterPro" id="IPR029063">
    <property type="entry name" value="SAM-dependent_MTases_sf"/>
</dbReference>
<keyword evidence="3 6" id="KW-0808">Transferase</keyword>
<gene>
    <name evidence="6" type="primary">hpaIIM_2</name>
    <name evidence="6" type="ORF">SAMEA3171064_02310</name>
</gene>
<name>A0A4P0APN4_STREE</name>
<evidence type="ECO:0000256" key="3">
    <source>
        <dbReference type="ARBA" id="ARBA00022679"/>
    </source>
</evidence>
<dbReference type="InterPro" id="IPR001525">
    <property type="entry name" value="C5_MeTfrase"/>
</dbReference>
<dbReference type="PANTHER" id="PTHR10629">
    <property type="entry name" value="CYTOSINE-SPECIFIC METHYLTRANSFERASE"/>
    <property type="match status" value="1"/>
</dbReference>
<dbReference type="AlphaFoldDB" id="A0A4P0APN4"/>
<evidence type="ECO:0000313" key="7">
    <source>
        <dbReference type="Proteomes" id="UP000314107"/>
    </source>
</evidence>
<dbReference type="Proteomes" id="UP000314107">
    <property type="component" value="Unassembled WGS sequence"/>
</dbReference>
<keyword evidence="4" id="KW-0949">S-adenosyl-L-methionine</keyword>
<dbReference type="Pfam" id="PF00145">
    <property type="entry name" value="DNA_methylase"/>
    <property type="match status" value="1"/>
</dbReference>
<proteinExistence type="predicted"/>
<dbReference type="PROSITE" id="PS00095">
    <property type="entry name" value="C5_MTASE_2"/>
    <property type="match status" value="1"/>
</dbReference>
<dbReference type="GO" id="GO:0009307">
    <property type="term" value="P:DNA restriction-modification system"/>
    <property type="evidence" value="ECO:0007669"/>
    <property type="project" value="UniProtKB-KW"/>
</dbReference>
<dbReference type="SUPFAM" id="SSF53335">
    <property type="entry name" value="S-adenosyl-L-methionine-dependent methyltransferases"/>
    <property type="match status" value="1"/>
</dbReference>
<evidence type="ECO:0000256" key="5">
    <source>
        <dbReference type="ARBA" id="ARBA00022747"/>
    </source>
</evidence>
<evidence type="ECO:0000256" key="2">
    <source>
        <dbReference type="ARBA" id="ARBA00022603"/>
    </source>
</evidence>
<organism evidence="6 7">
    <name type="scientific">Streptococcus pneumoniae</name>
    <dbReference type="NCBI Taxonomy" id="1313"/>
    <lineage>
        <taxon>Bacteria</taxon>
        <taxon>Bacillati</taxon>
        <taxon>Bacillota</taxon>
        <taxon>Bacilli</taxon>
        <taxon>Lactobacillales</taxon>
        <taxon>Streptococcaceae</taxon>
        <taxon>Streptococcus</taxon>
    </lineage>
</organism>
<dbReference type="GO" id="GO:0032259">
    <property type="term" value="P:methylation"/>
    <property type="evidence" value="ECO:0007669"/>
    <property type="project" value="UniProtKB-KW"/>
</dbReference>
<dbReference type="PANTHER" id="PTHR10629:SF52">
    <property type="entry name" value="DNA (CYTOSINE-5)-METHYLTRANSFERASE 1"/>
    <property type="match status" value="1"/>
</dbReference>
<dbReference type="GO" id="GO:0003886">
    <property type="term" value="F:DNA (cytosine-5-)-methyltransferase activity"/>
    <property type="evidence" value="ECO:0007669"/>
    <property type="project" value="UniProtKB-EC"/>
</dbReference>
<reference evidence="6 7" key="1">
    <citation type="submission" date="2019-04" db="EMBL/GenBank/DDBJ databases">
        <authorList>
            <consortium name="Pathogen Informatics"/>
        </authorList>
    </citation>
    <scope>NUCLEOTIDE SEQUENCE [LARGE SCALE GENOMIC DNA]</scope>
    <source>
        <strain evidence="6 7">GPSC129</strain>
    </source>
</reference>
<dbReference type="InterPro" id="IPR050390">
    <property type="entry name" value="C5-Methyltransferase"/>
</dbReference>
<dbReference type="GO" id="GO:0044027">
    <property type="term" value="P:negative regulation of gene expression via chromosomal CpG island methylation"/>
    <property type="evidence" value="ECO:0007669"/>
    <property type="project" value="TreeGrafter"/>
</dbReference>